<dbReference type="Gene3D" id="3.30.70.20">
    <property type="match status" value="1"/>
</dbReference>
<evidence type="ECO:0000256" key="4">
    <source>
        <dbReference type="ARBA" id="ARBA00022982"/>
    </source>
</evidence>
<dbReference type="InterPro" id="IPR017896">
    <property type="entry name" value="4Fe4S_Fe-S-bd"/>
</dbReference>
<sequence>MRTIPRKAGVTMAVANEGPGSQAGQSRTAQAIKPIPGGNSLYESYQKVHPRRISGTYRSIKWWMMGLLLTIFWVGPWLRWDRGPSVSDQAIFIDMPGRRAYFFFIEIWPQEVYYLTGLLIIAAVGLFFATALLGRVWCGFACFQTVFTDLFVAVERLLEGDRNSRIKRDSSPMTVDTLMRKTLKTVIWVLISLAVGIGFILYFYPAPWPAIVDIVTFNAGAAAYGTLAVVGGGCLIMAGYAREQVCMYMCPYARFQSAMVDEDSMIVTYEKWRGEPRGKYSRDADFSQRGDCVDCGLCVQVCPTGVDIREGTQLGCIGCGLCVDACNSVMTRFGLPPNLIAYDSITNQNARAEGSSRRIRLIRPRTLVYSALLLVVIGAMAASLATRSRLDISVLHERSPLFVTMSDGSVRNGYTFKVLNMERIDNAFSLTTTGIAGATIEIVGVTKGPVTEANLPVAGDKVGTFRLYVSAPRASLPAPTNDISFVLINSATGQTQTYKSLFAGPR</sequence>
<dbReference type="SUPFAM" id="SSF54862">
    <property type="entry name" value="4Fe-4S ferredoxins"/>
    <property type="match status" value="1"/>
</dbReference>
<dbReference type="EMBL" id="CP000230">
    <property type="protein sequence ID" value="ABC24120.1"/>
    <property type="molecule type" value="Genomic_DNA"/>
</dbReference>
<gene>
    <name evidence="9" type="ordered locus">Rru_A3326</name>
</gene>
<dbReference type="PANTHER" id="PTHR30176:SF3">
    <property type="entry name" value="FERREDOXIN-TYPE PROTEIN NAPH"/>
    <property type="match status" value="1"/>
</dbReference>
<dbReference type="GO" id="GO:0051539">
    <property type="term" value="F:4 iron, 4 sulfur cluster binding"/>
    <property type="evidence" value="ECO:0007669"/>
    <property type="project" value="UniProtKB-KW"/>
</dbReference>
<evidence type="ECO:0000256" key="3">
    <source>
        <dbReference type="ARBA" id="ARBA00022723"/>
    </source>
</evidence>
<dbReference type="AlphaFoldDB" id="Q2RP25"/>
<keyword evidence="10" id="KW-1185">Reference proteome</keyword>
<reference evidence="9 10" key="1">
    <citation type="journal article" date="2011" name="Stand. Genomic Sci.">
        <title>Complete genome sequence of Rhodospirillum rubrum type strain (S1).</title>
        <authorList>
            <person name="Munk A.C."/>
            <person name="Copeland A."/>
            <person name="Lucas S."/>
            <person name="Lapidus A."/>
            <person name="Del Rio T.G."/>
            <person name="Barry K."/>
            <person name="Detter J.C."/>
            <person name="Hammon N."/>
            <person name="Israni S."/>
            <person name="Pitluck S."/>
            <person name="Brettin T."/>
            <person name="Bruce D."/>
            <person name="Han C."/>
            <person name="Tapia R."/>
            <person name="Gilna P."/>
            <person name="Schmutz J."/>
            <person name="Larimer F."/>
            <person name="Land M."/>
            <person name="Kyrpides N.C."/>
            <person name="Mavromatis K."/>
            <person name="Richardson P."/>
            <person name="Rohde M."/>
            <person name="Goker M."/>
            <person name="Klenk H.P."/>
            <person name="Zhang Y."/>
            <person name="Roberts G.P."/>
            <person name="Reslewic S."/>
            <person name="Schwartz D.C."/>
        </authorList>
    </citation>
    <scope>NUCLEOTIDE SEQUENCE [LARGE SCALE GENOMIC DNA]</scope>
    <source>
        <strain evidence="10">ATCC 11170 / ATH 1.1.1 / DSM 467 / LMG 4362 / NCIMB 8255 / S1</strain>
    </source>
</reference>
<keyword evidence="5" id="KW-0408">Iron</keyword>
<keyword evidence="2" id="KW-0004">4Fe-4S</keyword>
<dbReference type="PROSITE" id="PS00198">
    <property type="entry name" value="4FE4S_FER_1"/>
    <property type="match status" value="1"/>
</dbReference>
<dbReference type="NCBIfam" id="TIGR02745">
    <property type="entry name" value="ccoG_rdxA_fixG"/>
    <property type="match status" value="1"/>
</dbReference>
<evidence type="ECO:0000313" key="10">
    <source>
        <dbReference type="Proteomes" id="UP000001929"/>
    </source>
</evidence>
<accession>Q2RP25</accession>
<dbReference type="HOGENOM" id="CLU_032118_0_0_5"/>
<keyword evidence="6" id="KW-0411">Iron-sulfur</keyword>
<evidence type="ECO:0000256" key="2">
    <source>
        <dbReference type="ARBA" id="ARBA00022485"/>
    </source>
</evidence>
<keyword evidence="7" id="KW-0472">Membrane</keyword>
<dbReference type="PANTHER" id="PTHR30176">
    <property type="entry name" value="FERREDOXIN-TYPE PROTEIN NAPH"/>
    <property type="match status" value="1"/>
</dbReference>
<dbReference type="InterPro" id="IPR013783">
    <property type="entry name" value="Ig-like_fold"/>
</dbReference>
<evidence type="ECO:0000256" key="5">
    <source>
        <dbReference type="ARBA" id="ARBA00023004"/>
    </source>
</evidence>
<keyword evidence="4" id="KW-0249">Electron transport</keyword>
<keyword evidence="7" id="KW-1133">Transmembrane helix</keyword>
<evidence type="ECO:0000313" key="9">
    <source>
        <dbReference type="EMBL" id="ABC24120.1"/>
    </source>
</evidence>
<evidence type="ECO:0000256" key="1">
    <source>
        <dbReference type="ARBA" id="ARBA00022448"/>
    </source>
</evidence>
<dbReference type="eggNOG" id="COG0348">
    <property type="taxonomic scope" value="Bacteria"/>
</dbReference>
<dbReference type="PhylomeDB" id="Q2RP25"/>
<dbReference type="InterPro" id="IPR051684">
    <property type="entry name" value="Electron_Trans/Redox"/>
</dbReference>
<dbReference type="GO" id="GO:0046872">
    <property type="term" value="F:metal ion binding"/>
    <property type="evidence" value="ECO:0007669"/>
    <property type="project" value="UniProtKB-KW"/>
</dbReference>
<evidence type="ECO:0000259" key="8">
    <source>
        <dbReference type="PROSITE" id="PS51379"/>
    </source>
</evidence>
<name>Q2RP25_RHORT</name>
<evidence type="ECO:0000256" key="6">
    <source>
        <dbReference type="ARBA" id="ARBA00023014"/>
    </source>
</evidence>
<feature type="transmembrane region" description="Helical" evidence="7">
    <location>
        <begin position="186"/>
        <end position="205"/>
    </location>
</feature>
<proteinExistence type="predicted"/>
<dbReference type="InterPro" id="IPR032879">
    <property type="entry name" value="FixG_C"/>
</dbReference>
<keyword evidence="1" id="KW-0813">Transport</keyword>
<feature type="transmembrane region" description="Helical" evidence="7">
    <location>
        <begin position="217"/>
        <end position="241"/>
    </location>
</feature>
<keyword evidence="3" id="KW-0479">Metal-binding</keyword>
<feature type="transmembrane region" description="Helical" evidence="7">
    <location>
        <begin position="60"/>
        <end position="78"/>
    </location>
</feature>
<feature type="transmembrane region" description="Helical" evidence="7">
    <location>
        <begin position="112"/>
        <end position="133"/>
    </location>
</feature>
<dbReference type="Pfam" id="PF13746">
    <property type="entry name" value="Fer4_18"/>
    <property type="match status" value="1"/>
</dbReference>
<keyword evidence="7" id="KW-0812">Transmembrane</keyword>
<dbReference type="STRING" id="269796.Rru_A3326"/>
<dbReference type="InterPro" id="IPR017900">
    <property type="entry name" value="4Fe4S_Fe_S_CS"/>
</dbReference>
<protein>
    <submittedName>
        <fullName evidence="9">4Fe-4S ferredoxin, iron-sulfur binding</fullName>
    </submittedName>
</protein>
<dbReference type="PROSITE" id="PS51379">
    <property type="entry name" value="4FE4S_FER_2"/>
    <property type="match status" value="1"/>
</dbReference>
<dbReference type="KEGG" id="rru:Rru_A3326"/>
<dbReference type="Pfam" id="PF11614">
    <property type="entry name" value="FixG_C"/>
    <property type="match status" value="1"/>
</dbReference>
<dbReference type="InterPro" id="IPR014116">
    <property type="entry name" value="Cyt_c_oxidase_cbb3_FixG"/>
</dbReference>
<dbReference type="PATRIC" id="fig|269796.9.peg.3439"/>
<dbReference type="Gene3D" id="2.60.40.10">
    <property type="entry name" value="Immunoglobulins"/>
    <property type="match status" value="1"/>
</dbReference>
<feature type="domain" description="4Fe-4S ferredoxin-type" evidence="8">
    <location>
        <begin position="282"/>
        <end position="312"/>
    </location>
</feature>
<dbReference type="Pfam" id="PF12801">
    <property type="entry name" value="Fer4_5"/>
    <property type="match status" value="1"/>
</dbReference>
<dbReference type="EnsemblBacteria" id="ABC24120">
    <property type="protein sequence ID" value="ABC24120"/>
    <property type="gene ID" value="Rru_A3326"/>
</dbReference>
<dbReference type="Proteomes" id="UP000001929">
    <property type="component" value="Chromosome"/>
</dbReference>
<feature type="transmembrane region" description="Helical" evidence="7">
    <location>
        <begin position="366"/>
        <end position="385"/>
    </location>
</feature>
<dbReference type="GO" id="GO:0005886">
    <property type="term" value="C:plasma membrane"/>
    <property type="evidence" value="ECO:0007669"/>
    <property type="project" value="TreeGrafter"/>
</dbReference>
<organism evidence="9 10">
    <name type="scientific">Rhodospirillum rubrum (strain ATCC 11170 / ATH 1.1.1 / DSM 467 / LMG 4362 / NCIMB 8255 / S1)</name>
    <dbReference type="NCBI Taxonomy" id="269796"/>
    <lineage>
        <taxon>Bacteria</taxon>
        <taxon>Pseudomonadati</taxon>
        <taxon>Pseudomonadota</taxon>
        <taxon>Alphaproteobacteria</taxon>
        <taxon>Rhodospirillales</taxon>
        <taxon>Rhodospirillaceae</taxon>
        <taxon>Rhodospirillum</taxon>
    </lineage>
</organism>
<evidence type="ECO:0000256" key="7">
    <source>
        <dbReference type="SAM" id="Phobius"/>
    </source>
</evidence>